<protein>
    <submittedName>
        <fullName evidence="2">Membrane protein involved in colicin uptake</fullName>
    </submittedName>
</protein>
<proteinExistence type="predicted"/>
<organism evidence="2 3">
    <name type="scientific">Methylobacterium aerolatum</name>
    <dbReference type="NCBI Taxonomy" id="418708"/>
    <lineage>
        <taxon>Bacteria</taxon>
        <taxon>Pseudomonadati</taxon>
        <taxon>Pseudomonadota</taxon>
        <taxon>Alphaproteobacteria</taxon>
        <taxon>Hyphomicrobiales</taxon>
        <taxon>Methylobacteriaceae</taxon>
        <taxon>Methylobacterium</taxon>
    </lineage>
</organism>
<evidence type="ECO:0000256" key="1">
    <source>
        <dbReference type="SAM" id="MobiDB-lite"/>
    </source>
</evidence>
<dbReference type="EMBL" id="JAUSVP010000011">
    <property type="protein sequence ID" value="MDQ0448872.1"/>
    <property type="molecule type" value="Genomic_DNA"/>
</dbReference>
<evidence type="ECO:0000313" key="3">
    <source>
        <dbReference type="Proteomes" id="UP001231124"/>
    </source>
</evidence>
<gene>
    <name evidence="2" type="ORF">QO012_003384</name>
</gene>
<dbReference type="InterPro" id="IPR045510">
    <property type="entry name" value="DUF6481"/>
</dbReference>
<reference evidence="2 3" key="1">
    <citation type="submission" date="2023-07" db="EMBL/GenBank/DDBJ databases">
        <title>Genomic Encyclopedia of Type Strains, Phase IV (KMG-IV): sequencing the most valuable type-strain genomes for metagenomic binning, comparative biology and taxonomic classification.</title>
        <authorList>
            <person name="Goeker M."/>
        </authorList>
    </citation>
    <scope>NUCLEOTIDE SEQUENCE [LARGE SCALE GENOMIC DNA]</scope>
    <source>
        <strain evidence="2 3">DSM 19013</strain>
    </source>
</reference>
<name>A0ABU0I463_9HYPH</name>
<sequence>MSFHNNQGLTDRLDAAAKARSDMLARFRARPAADDPAVIAREAERRAIIEAREVRAAERAEQQRIARERAEAEAEAERKATEERLLAERLAAEEQAVARQAELKAQRDARYLARKDKAKAKAQRR</sequence>
<feature type="region of interest" description="Disordered" evidence="1">
    <location>
        <begin position="59"/>
        <end position="81"/>
    </location>
</feature>
<dbReference type="RefSeq" id="WP_238202050.1">
    <property type="nucleotide sequence ID" value="NZ_BPQE01000008.1"/>
</dbReference>
<evidence type="ECO:0000313" key="2">
    <source>
        <dbReference type="EMBL" id="MDQ0448872.1"/>
    </source>
</evidence>
<dbReference type="Proteomes" id="UP001231124">
    <property type="component" value="Unassembled WGS sequence"/>
</dbReference>
<keyword evidence="3" id="KW-1185">Reference proteome</keyword>
<dbReference type="Pfam" id="PF20089">
    <property type="entry name" value="DUF6481"/>
    <property type="match status" value="1"/>
</dbReference>
<comment type="caution">
    <text evidence="2">The sequence shown here is derived from an EMBL/GenBank/DDBJ whole genome shotgun (WGS) entry which is preliminary data.</text>
</comment>
<accession>A0ABU0I463</accession>